<dbReference type="AlphaFoldDB" id="A0A0H3D9K9"/>
<feature type="chain" id="PRO_5002607073" evidence="1">
    <location>
        <begin position="28"/>
        <end position="111"/>
    </location>
</feature>
<sequence length="111" mass="11287">MALAAGGLGLAMAAAAASPAAASPASAASFVTPVYQMTCETGVTGSLGGYNGYATCYTPVVAKWKVRVDCSYGFSYDSIIVYTSSTDGWYTLGPSPTCYWGVNGVSVIELA</sequence>
<dbReference type="PATRIC" id="fig|749927.5.peg.5765"/>
<dbReference type="HOGENOM" id="CLU_2153016_0_0_11"/>
<gene>
    <name evidence="2" type="ordered locus">AMED_5558</name>
</gene>
<reference evidence="2 3" key="1">
    <citation type="journal article" date="2010" name="Cell Res.">
        <title>Complete genome sequence of the rifamycin SV-producing Amycolatopsis mediterranei U32 revealed its genetic characteristics in phylogeny and metabolism.</title>
        <authorList>
            <person name="Zhao W."/>
            <person name="Zhong Y."/>
            <person name="Yuan H."/>
            <person name="Wang J."/>
            <person name="Zheng H."/>
            <person name="Wang Y."/>
            <person name="Cen X."/>
            <person name="Xu F."/>
            <person name="Bai J."/>
            <person name="Han X."/>
            <person name="Lu G."/>
            <person name="Zhu Y."/>
            <person name="Shao Z."/>
            <person name="Yan H."/>
            <person name="Li C."/>
            <person name="Peng N."/>
            <person name="Zhang Z."/>
            <person name="Zhang Y."/>
            <person name="Lin W."/>
            <person name="Fan Y."/>
            <person name="Qin Z."/>
            <person name="Hu Y."/>
            <person name="Zhu B."/>
            <person name="Wang S."/>
            <person name="Ding X."/>
            <person name="Zhao G.P."/>
        </authorList>
    </citation>
    <scope>NUCLEOTIDE SEQUENCE [LARGE SCALE GENOMIC DNA]</scope>
    <source>
        <strain evidence="3">U-32</strain>
    </source>
</reference>
<protein>
    <submittedName>
        <fullName evidence="2">Uncharacterized protein</fullName>
    </submittedName>
</protein>
<feature type="signal peptide" evidence="1">
    <location>
        <begin position="1"/>
        <end position="27"/>
    </location>
</feature>
<dbReference type="EMBL" id="CP002000">
    <property type="protein sequence ID" value="ADJ47316.1"/>
    <property type="molecule type" value="Genomic_DNA"/>
</dbReference>
<accession>A0A0H3D9K9</accession>
<organism evidence="2 3">
    <name type="scientific">Amycolatopsis mediterranei (strain U-32)</name>
    <dbReference type="NCBI Taxonomy" id="749927"/>
    <lineage>
        <taxon>Bacteria</taxon>
        <taxon>Bacillati</taxon>
        <taxon>Actinomycetota</taxon>
        <taxon>Actinomycetes</taxon>
        <taxon>Pseudonocardiales</taxon>
        <taxon>Pseudonocardiaceae</taxon>
        <taxon>Amycolatopsis</taxon>
    </lineage>
</organism>
<dbReference type="Proteomes" id="UP000000328">
    <property type="component" value="Chromosome"/>
</dbReference>
<dbReference type="OrthoDB" id="3636466at2"/>
<keyword evidence="1" id="KW-0732">Signal</keyword>
<evidence type="ECO:0000256" key="1">
    <source>
        <dbReference type="SAM" id="SignalP"/>
    </source>
</evidence>
<proteinExistence type="predicted"/>
<evidence type="ECO:0000313" key="2">
    <source>
        <dbReference type="EMBL" id="ADJ47316.1"/>
    </source>
</evidence>
<evidence type="ECO:0000313" key="3">
    <source>
        <dbReference type="Proteomes" id="UP000000328"/>
    </source>
</evidence>
<name>A0A0H3D9K9_AMYMU</name>
<dbReference type="KEGG" id="amd:AMED_5558"/>